<name>A0A699YWX4_HAELA</name>
<accession>A0A699YWX4</accession>
<organism evidence="2 3">
    <name type="scientific">Haematococcus lacustris</name>
    <name type="common">Green alga</name>
    <name type="synonym">Haematococcus pluvialis</name>
    <dbReference type="NCBI Taxonomy" id="44745"/>
    <lineage>
        <taxon>Eukaryota</taxon>
        <taxon>Viridiplantae</taxon>
        <taxon>Chlorophyta</taxon>
        <taxon>core chlorophytes</taxon>
        <taxon>Chlorophyceae</taxon>
        <taxon>CS clade</taxon>
        <taxon>Chlamydomonadales</taxon>
        <taxon>Haematococcaceae</taxon>
        <taxon>Haematococcus</taxon>
    </lineage>
</organism>
<evidence type="ECO:0000313" key="3">
    <source>
        <dbReference type="Proteomes" id="UP000485058"/>
    </source>
</evidence>
<sequence>MLNHTLACIIHSVYDYVLNKQQHETHDLIRPPPPHPRFCDRDVSAALNSRSCAVGPGPRPTELCRRDGPPSHDKAKQTRPGVGALA</sequence>
<protein>
    <submittedName>
        <fullName evidence="2">Uncharacterized protein</fullName>
    </submittedName>
</protein>
<comment type="caution">
    <text evidence="2">The sequence shown here is derived from an EMBL/GenBank/DDBJ whole genome shotgun (WGS) entry which is preliminary data.</text>
</comment>
<keyword evidence="3" id="KW-1185">Reference proteome</keyword>
<dbReference type="AlphaFoldDB" id="A0A699YWX4"/>
<evidence type="ECO:0000313" key="2">
    <source>
        <dbReference type="EMBL" id="GFH11516.1"/>
    </source>
</evidence>
<reference evidence="2 3" key="1">
    <citation type="submission" date="2020-02" db="EMBL/GenBank/DDBJ databases">
        <title>Draft genome sequence of Haematococcus lacustris strain NIES-144.</title>
        <authorList>
            <person name="Morimoto D."/>
            <person name="Nakagawa S."/>
            <person name="Yoshida T."/>
            <person name="Sawayama S."/>
        </authorList>
    </citation>
    <scope>NUCLEOTIDE SEQUENCE [LARGE SCALE GENOMIC DNA]</scope>
    <source>
        <strain evidence="2 3">NIES-144</strain>
    </source>
</reference>
<evidence type="ECO:0000256" key="1">
    <source>
        <dbReference type="SAM" id="MobiDB-lite"/>
    </source>
</evidence>
<gene>
    <name evidence="2" type="ORF">HaLaN_07025</name>
</gene>
<dbReference type="EMBL" id="BLLF01000410">
    <property type="protein sequence ID" value="GFH11516.1"/>
    <property type="molecule type" value="Genomic_DNA"/>
</dbReference>
<dbReference type="Proteomes" id="UP000485058">
    <property type="component" value="Unassembled WGS sequence"/>
</dbReference>
<proteinExistence type="predicted"/>
<feature type="compositionally biased region" description="Basic and acidic residues" evidence="1">
    <location>
        <begin position="62"/>
        <end position="76"/>
    </location>
</feature>
<feature type="region of interest" description="Disordered" evidence="1">
    <location>
        <begin position="50"/>
        <end position="86"/>
    </location>
</feature>